<dbReference type="AlphaFoldDB" id="A0A917L7T0"/>
<comment type="caution">
    <text evidence="2">The sequence shown here is derived from an EMBL/GenBank/DDBJ whole genome shotgun (WGS) entry which is preliminary data.</text>
</comment>
<feature type="region of interest" description="Disordered" evidence="1">
    <location>
        <begin position="1"/>
        <end position="28"/>
    </location>
</feature>
<reference evidence="2" key="1">
    <citation type="journal article" date="2014" name="Int. J. Syst. Evol. Microbiol.">
        <title>Complete genome sequence of Corynebacterium casei LMG S-19264T (=DSM 44701T), isolated from a smear-ripened cheese.</title>
        <authorList>
            <consortium name="US DOE Joint Genome Institute (JGI-PGF)"/>
            <person name="Walter F."/>
            <person name="Albersmeier A."/>
            <person name="Kalinowski J."/>
            <person name="Ruckert C."/>
        </authorList>
    </citation>
    <scope>NUCLEOTIDE SEQUENCE</scope>
    <source>
        <strain evidence="2">CGMCC 4.7272</strain>
    </source>
</reference>
<reference evidence="2" key="2">
    <citation type="submission" date="2020-09" db="EMBL/GenBank/DDBJ databases">
        <authorList>
            <person name="Sun Q."/>
            <person name="Zhou Y."/>
        </authorList>
    </citation>
    <scope>NUCLEOTIDE SEQUENCE</scope>
    <source>
        <strain evidence="2">CGMCC 4.7272</strain>
    </source>
</reference>
<name>A0A917L7T0_9ACTN</name>
<dbReference type="PANTHER" id="PTHR38133">
    <property type="entry name" value="SLR1429 PROTEIN"/>
    <property type="match status" value="1"/>
</dbReference>
<organism evidence="2 3">
    <name type="scientific">Streptomyces lacrimifluminis</name>
    <dbReference type="NCBI Taxonomy" id="1500077"/>
    <lineage>
        <taxon>Bacteria</taxon>
        <taxon>Bacillati</taxon>
        <taxon>Actinomycetota</taxon>
        <taxon>Actinomycetes</taxon>
        <taxon>Kitasatosporales</taxon>
        <taxon>Streptomycetaceae</taxon>
        <taxon>Streptomyces</taxon>
    </lineage>
</organism>
<proteinExistence type="predicted"/>
<feature type="compositionally biased region" description="Basic and acidic residues" evidence="1">
    <location>
        <begin position="11"/>
        <end position="24"/>
    </location>
</feature>
<dbReference type="EMBL" id="BMMU01000018">
    <property type="protein sequence ID" value="GGJ48129.1"/>
    <property type="molecule type" value="Genomic_DNA"/>
</dbReference>
<keyword evidence="3" id="KW-1185">Reference proteome</keyword>
<evidence type="ECO:0000313" key="2">
    <source>
        <dbReference type="EMBL" id="GGJ48129.1"/>
    </source>
</evidence>
<gene>
    <name evidence="2" type="ORF">GCM10012282_51310</name>
</gene>
<dbReference type="PANTHER" id="PTHR38133:SF1">
    <property type="entry name" value="SLR1429 PROTEIN"/>
    <property type="match status" value="1"/>
</dbReference>
<sequence length="447" mass="47595">MNQHNGDQNNGDEHNGDGHDREAYESDASGADLERTFAALPPPCGRGFAETWWGRAWLKSLEDAALDSEQVRAGRRLARAGAVGAVSVRPGRITAVVQDRDRTTHRSDVLLQELSPAQWERFLDVAVEQAGHIAALLDRDMPPHLVEDSAAAGVELLPGMGDLEPDCDCGAWDHCGHTAALCYLVARLLDQDPFLLLLMRGRGERALLDDVQSRDAVPAGESAAPEGVDAAEAYAAGDTLPPLPALPLLPDAPGTPPALDTDAPPAPGVDPGALEFLTARTAVEAHRQLADALGAGHGRRPVEAELTMAQDAVRLAAGNPSGTVSDRLAEGSGRGREQLASAVSAWRFGGTEALSVLEEEWTVEGEVLARARAALDSAWDEDERPVLRATRNRWTVVGAGGQLRLGRDGRWWPYRKQSGRWVPAGRAAQDPGTALASMEHIAGEESS</sequence>
<accession>A0A917L7T0</accession>
<evidence type="ECO:0000313" key="3">
    <source>
        <dbReference type="Proteomes" id="UP000625682"/>
    </source>
</evidence>
<evidence type="ECO:0000256" key="1">
    <source>
        <dbReference type="SAM" id="MobiDB-lite"/>
    </source>
</evidence>
<protein>
    <recommendedName>
        <fullName evidence="4">SWF or SNF family helicase</fullName>
    </recommendedName>
</protein>
<feature type="compositionally biased region" description="Low complexity" evidence="1">
    <location>
        <begin position="248"/>
        <end position="272"/>
    </location>
</feature>
<evidence type="ECO:0008006" key="4">
    <source>
        <dbReference type="Google" id="ProtNLM"/>
    </source>
</evidence>
<feature type="region of interest" description="Disordered" evidence="1">
    <location>
        <begin position="242"/>
        <end position="272"/>
    </location>
</feature>
<dbReference type="Proteomes" id="UP000625682">
    <property type="component" value="Unassembled WGS sequence"/>
</dbReference>
<dbReference type="RefSeq" id="WP_229695416.1">
    <property type="nucleotide sequence ID" value="NZ_BAABER010000015.1"/>
</dbReference>